<sequence>MNATKEINILGLSEGSKANERTILGWPQNGV</sequence>
<name>A0A6S6UMN5_9BACT</name>
<organism evidence="1">
    <name type="scientific">uncultured Aureispira sp</name>
    <dbReference type="NCBI Taxonomy" id="1331704"/>
    <lineage>
        <taxon>Bacteria</taxon>
        <taxon>Pseudomonadati</taxon>
        <taxon>Bacteroidota</taxon>
        <taxon>Saprospiria</taxon>
        <taxon>Saprospirales</taxon>
        <taxon>Saprospiraceae</taxon>
        <taxon>Aureispira</taxon>
        <taxon>environmental samples</taxon>
    </lineage>
</organism>
<dbReference type="AlphaFoldDB" id="A0A6S6UMN5"/>
<dbReference type="EMBL" id="CACVAQ010000497">
    <property type="protein sequence ID" value="CAA6829483.1"/>
    <property type="molecule type" value="Genomic_DNA"/>
</dbReference>
<protein>
    <submittedName>
        <fullName evidence="1">Uncharacterized protein</fullName>
    </submittedName>
</protein>
<proteinExistence type="predicted"/>
<evidence type="ECO:0000313" key="1">
    <source>
        <dbReference type="EMBL" id="CAA6829483.1"/>
    </source>
</evidence>
<reference evidence="1" key="1">
    <citation type="submission" date="2020-01" db="EMBL/GenBank/DDBJ databases">
        <authorList>
            <person name="Meier V. D."/>
            <person name="Meier V D."/>
        </authorList>
    </citation>
    <scope>NUCLEOTIDE SEQUENCE</scope>
    <source>
        <strain evidence="1">HLG_WM_MAG_10</strain>
    </source>
</reference>
<gene>
    <name evidence="1" type="ORF">HELGO_WM24809</name>
</gene>
<accession>A0A6S6UMN5</accession>